<dbReference type="EMBL" id="WIXP02000009">
    <property type="protein sequence ID" value="KAF6205119.1"/>
    <property type="molecule type" value="Genomic_DNA"/>
</dbReference>
<sequence length="312" mass="29719">MTSQIVKLMFLAGLAFAAPDLERVKRGYGGSGAGASAGSFASSSSSSSAGGVGGGQPSGGYSGGGGNAGGYNGGGYSGGGVGQSSVSSSGAGSLSGGGGFGKPANYGSDTANAIPGGPYGNNGGGRPYGNNGGGGAYGGGYASGFPGGSYAGNGGLPFNMPAGCFPGFQNFGPDPYQIHQEIMNNLKRLHEENLRFGAGGDGGVPGGFNGPQSGGGNVGAFASGSIGPGGGSGYAGVLPSNGPNLRFGDTVPQGPVQSTSGSFPAPSGDFYGIQTSSSSSSKTVNGQTETSKKSQVAVNDNGKVTTYTASDP</sequence>
<feature type="compositionally biased region" description="Polar residues" evidence="1">
    <location>
        <begin position="282"/>
        <end position="312"/>
    </location>
</feature>
<dbReference type="AlphaFoldDB" id="A0A8S9X992"/>
<keyword evidence="4" id="KW-1185">Reference proteome</keyword>
<comment type="caution">
    <text evidence="3">The sequence shown here is derived from an EMBL/GenBank/DDBJ whole genome shotgun (WGS) entry which is preliminary data.</text>
</comment>
<organism evidence="3 4">
    <name type="scientific">Apolygus lucorum</name>
    <name type="common">Small green plant bug</name>
    <name type="synonym">Lygocoris lucorum</name>
    <dbReference type="NCBI Taxonomy" id="248454"/>
    <lineage>
        <taxon>Eukaryota</taxon>
        <taxon>Metazoa</taxon>
        <taxon>Ecdysozoa</taxon>
        <taxon>Arthropoda</taxon>
        <taxon>Hexapoda</taxon>
        <taxon>Insecta</taxon>
        <taxon>Pterygota</taxon>
        <taxon>Neoptera</taxon>
        <taxon>Paraneoptera</taxon>
        <taxon>Hemiptera</taxon>
        <taxon>Heteroptera</taxon>
        <taxon>Panheteroptera</taxon>
        <taxon>Cimicomorpha</taxon>
        <taxon>Miridae</taxon>
        <taxon>Mirini</taxon>
        <taxon>Apolygus</taxon>
    </lineage>
</organism>
<gene>
    <name evidence="3" type="ORF">GE061_019286</name>
</gene>
<evidence type="ECO:0000256" key="2">
    <source>
        <dbReference type="SAM" id="SignalP"/>
    </source>
</evidence>
<dbReference type="OrthoDB" id="6647226at2759"/>
<feature type="region of interest" description="Disordered" evidence="1">
    <location>
        <begin position="249"/>
        <end position="312"/>
    </location>
</feature>
<proteinExistence type="predicted"/>
<keyword evidence="2" id="KW-0732">Signal</keyword>
<name>A0A8S9X992_APOLU</name>
<dbReference type="Proteomes" id="UP000466442">
    <property type="component" value="Linkage Group LG9"/>
</dbReference>
<feature type="chain" id="PRO_5035795192" evidence="2">
    <location>
        <begin position="18"/>
        <end position="312"/>
    </location>
</feature>
<evidence type="ECO:0000313" key="4">
    <source>
        <dbReference type="Proteomes" id="UP000466442"/>
    </source>
</evidence>
<feature type="signal peptide" evidence="2">
    <location>
        <begin position="1"/>
        <end position="17"/>
    </location>
</feature>
<evidence type="ECO:0000256" key="1">
    <source>
        <dbReference type="SAM" id="MobiDB-lite"/>
    </source>
</evidence>
<evidence type="ECO:0000313" key="3">
    <source>
        <dbReference type="EMBL" id="KAF6205119.1"/>
    </source>
</evidence>
<reference evidence="3" key="1">
    <citation type="journal article" date="2021" name="Mol. Ecol. Resour.">
        <title>Apolygus lucorum genome provides insights into omnivorousness and mesophyll feeding.</title>
        <authorList>
            <person name="Liu Y."/>
            <person name="Liu H."/>
            <person name="Wang H."/>
            <person name="Huang T."/>
            <person name="Liu B."/>
            <person name="Yang B."/>
            <person name="Yin L."/>
            <person name="Li B."/>
            <person name="Zhang Y."/>
            <person name="Zhang S."/>
            <person name="Jiang F."/>
            <person name="Zhang X."/>
            <person name="Ren Y."/>
            <person name="Wang B."/>
            <person name="Wang S."/>
            <person name="Lu Y."/>
            <person name="Wu K."/>
            <person name="Fan W."/>
            <person name="Wang G."/>
        </authorList>
    </citation>
    <scope>NUCLEOTIDE SEQUENCE</scope>
    <source>
        <strain evidence="3">12Hb</strain>
    </source>
</reference>
<accession>A0A8S9X992</accession>
<protein>
    <submittedName>
        <fullName evidence="3">Uncharacterized protein</fullName>
    </submittedName>
</protein>